<dbReference type="PROSITE" id="PS50983">
    <property type="entry name" value="FE_B12_PBP"/>
    <property type="match status" value="1"/>
</dbReference>
<feature type="signal peptide" evidence="6">
    <location>
        <begin position="1"/>
        <end position="32"/>
    </location>
</feature>
<dbReference type="PANTHER" id="PTHR30532:SF1">
    <property type="entry name" value="IRON(3+)-HYDROXAMATE-BINDING PROTEIN FHUD"/>
    <property type="match status" value="1"/>
</dbReference>
<gene>
    <name evidence="8" type="ORF">SAMN05421509_10461</name>
</gene>
<accession>A0A285VLB0</accession>
<protein>
    <submittedName>
        <fullName evidence="8">Iron complex transport system substrate-binding protein</fullName>
    </submittedName>
</protein>
<dbReference type="PANTHER" id="PTHR30532">
    <property type="entry name" value="IRON III DICITRATE-BINDING PERIPLASMIC PROTEIN"/>
    <property type="match status" value="1"/>
</dbReference>
<keyword evidence="4" id="KW-0410">Iron transport</keyword>
<keyword evidence="4" id="KW-0408">Iron</keyword>
<dbReference type="Gene3D" id="3.40.50.1980">
    <property type="entry name" value="Nitrogenase molybdenum iron protein domain"/>
    <property type="match status" value="2"/>
</dbReference>
<evidence type="ECO:0000256" key="1">
    <source>
        <dbReference type="ARBA" id="ARBA00004196"/>
    </source>
</evidence>
<dbReference type="InterPro" id="IPR002491">
    <property type="entry name" value="ABC_transptr_periplasmic_BD"/>
</dbReference>
<reference evidence="8 9" key="1">
    <citation type="submission" date="2017-08" db="EMBL/GenBank/DDBJ databases">
        <authorList>
            <person name="de Groot N.N."/>
        </authorList>
    </citation>
    <scope>NUCLEOTIDE SEQUENCE [LARGE SCALE GENOMIC DNA]</scope>
    <source>
        <strain evidence="8 9">USBA 855</strain>
    </source>
</reference>
<dbReference type="GO" id="GO:1901678">
    <property type="term" value="P:iron coordination entity transport"/>
    <property type="evidence" value="ECO:0007669"/>
    <property type="project" value="UniProtKB-ARBA"/>
</dbReference>
<dbReference type="EMBL" id="OBQJ01000004">
    <property type="protein sequence ID" value="SOC54667.1"/>
    <property type="molecule type" value="Genomic_DNA"/>
</dbReference>
<dbReference type="InterPro" id="IPR051313">
    <property type="entry name" value="Bact_iron-sidero_bind"/>
</dbReference>
<comment type="subcellular location">
    <subcellularLocation>
        <location evidence="1">Cell envelope</location>
    </subcellularLocation>
</comment>
<feature type="chain" id="PRO_5013103501" evidence="6">
    <location>
        <begin position="33"/>
        <end position="310"/>
    </location>
</feature>
<keyword evidence="3" id="KW-0813">Transport</keyword>
<evidence type="ECO:0000256" key="6">
    <source>
        <dbReference type="SAM" id="SignalP"/>
    </source>
</evidence>
<proteinExistence type="inferred from homology"/>
<evidence type="ECO:0000256" key="4">
    <source>
        <dbReference type="ARBA" id="ARBA00022496"/>
    </source>
</evidence>
<dbReference type="Pfam" id="PF01497">
    <property type="entry name" value="Peripla_BP_2"/>
    <property type="match status" value="1"/>
</dbReference>
<evidence type="ECO:0000256" key="5">
    <source>
        <dbReference type="ARBA" id="ARBA00022729"/>
    </source>
</evidence>
<feature type="domain" description="Fe/B12 periplasmic-binding" evidence="7">
    <location>
        <begin position="37"/>
        <end position="299"/>
    </location>
</feature>
<dbReference type="PRINTS" id="PR01715">
    <property type="entry name" value="FERRIBNDNGPP"/>
</dbReference>
<sequence length="310" mass="33874">MTPLSMRGDALRFHLLALALLVLLAGPHTASAADTPRIATVDWTIAETLLALGVTPVGVAQTDAYREWVGAPPLPDDVVDIGLRAQPNRELLAQLAPDRILLSPMFSTLAPSLERIAPTDTVALYTPGSDLWTRLKSATREIGAIANRKAEADTLLAWLDAHLALLRQTLASREIDDRPLLVVQFVDDRHVRVFGEDSLYNAVMQRLGLENAWQDDTNYWGFSTVGLETLAKLDDARLVVIEPLPVGVEERLESSALWQHLPSVRRDDVLTLPPVWSFGGAPSAARFADHLSQTLIDAAATPPTHETPDE</sequence>
<name>A0A285VLB0_9GAMM</name>
<evidence type="ECO:0000256" key="2">
    <source>
        <dbReference type="ARBA" id="ARBA00008814"/>
    </source>
</evidence>
<evidence type="ECO:0000313" key="8">
    <source>
        <dbReference type="EMBL" id="SOC54667.1"/>
    </source>
</evidence>
<keyword evidence="5 6" id="KW-0732">Signal</keyword>
<evidence type="ECO:0000256" key="3">
    <source>
        <dbReference type="ARBA" id="ARBA00022448"/>
    </source>
</evidence>
<organism evidence="8 9">
    <name type="scientific">Chromohalobacter canadensis</name>
    <dbReference type="NCBI Taxonomy" id="141389"/>
    <lineage>
        <taxon>Bacteria</taxon>
        <taxon>Pseudomonadati</taxon>
        <taxon>Pseudomonadota</taxon>
        <taxon>Gammaproteobacteria</taxon>
        <taxon>Oceanospirillales</taxon>
        <taxon>Halomonadaceae</taxon>
        <taxon>Chromohalobacter</taxon>
    </lineage>
</organism>
<comment type="similarity">
    <text evidence="2">Belongs to the bacterial solute-binding protein 8 family.</text>
</comment>
<dbReference type="RefSeq" id="WP_245846375.1">
    <property type="nucleotide sequence ID" value="NZ_OBQJ01000004.1"/>
</dbReference>
<keyword evidence="4" id="KW-0406">Ion transport</keyword>
<evidence type="ECO:0000313" key="9">
    <source>
        <dbReference type="Proteomes" id="UP000219023"/>
    </source>
</evidence>
<dbReference type="SUPFAM" id="SSF53807">
    <property type="entry name" value="Helical backbone' metal receptor"/>
    <property type="match status" value="1"/>
</dbReference>
<dbReference type="Proteomes" id="UP000219023">
    <property type="component" value="Unassembled WGS sequence"/>
</dbReference>
<dbReference type="GO" id="GO:0030288">
    <property type="term" value="C:outer membrane-bounded periplasmic space"/>
    <property type="evidence" value="ECO:0007669"/>
    <property type="project" value="TreeGrafter"/>
</dbReference>
<evidence type="ECO:0000259" key="7">
    <source>
        <dbReference type="PROSITE" id="PS50983"/>
    </source>
</evidence>
<dbReference type="AlphaFoldDB" id="A0A285VLB0"/>
<dbReference type="CDD" id="cd01146">
    <property type="entry name" value="FhuD"/>
    <property type="match status" value="1"/>
</dbReference>